<reference evidence="3 4" key="1">
    <citation type="submission" date="2016-03" db="EMBL/GenBank/DDBJ databases">
        <authorList>
            <person name="Devillers H."/>
        </authorList>
    </citation>
    <scope>NUCLEOTIDE SEQUENCE [LARGE SCALE GENOMIC DNA]</scope>
    <source>
        <strain evidence="3">CBS 11717</strain>
    </source>
</reference>
<gene>
    <name evidence="3" type="ORF">LAMI_0E15016G</name>
</gene>
<dbReference type="Gene3D" id="1.25.40.10">
    <property type="entry name" value="Tetratricopeptide repeat domain"/>
    <property type="match status" value="2"/>
</dbReference>
<dbReference type="SMART" id="SM00671">
    <property type="entry name" value="SEL1"/>
    <property type="match status" value="5"/>
</dbReference>
<dbReference type="PANTHER" id="PTHR11102">
    <property type="entry name" value="SEL-1-LIKE PROTEIN"/>
    <property type="match status" value="1"/>
</dbReference>
<feature type="signal peptide" evidence="2">
    <location>
        <begin position="1"/>
        <end position="19"/>
    </location>
</feature>
<feature type="chain" id="PRO_5009236200" evidence="2">
    <location>
        <begin position="20"/>
        <end position="779"/>
    </location>
</feature>
<proteinExistence type="inferred from homology"/>
<comment type="similarity">
    <text evidence="1">Belongs to the sel-1 family.</text>
</comment>
<sequence length="779" mass="88299">MRSSVLWPFMLLGESLVQGQVEPQVSRSVDEILRDLPREWDPILRSSLDKDAMLKQPFDGVQMTIPMDYYEQEQEIRYQHFWDSQASDLQRKAYDELAFASDAFNDSAATYQLAQINLLGLFGFPHNKSVAFAYMNEFNEMTNFSNASALFEVGVMHSTGFFGQLPVDDAQALLYYERAAALGDIRAKMALAYRSFYGISVPRDSDRAHFLYSSVAHEVRNHFNDTQWYVFPPYVESYNVRIPDFNGGLLGEKLNTMFTSAKRKRAVRPDITSSFLTALSNGNVVLRFGESRDSSNFEDDDEETDNQIVDAYYMAIDNYMGTYTQYRNVDIAAEILKSALEEYKDSTHFLDNLQRFYYGKCCALLGRIYLRGEGSAPTDIRLAREYLEKALDLAEEAGSVAIDAHTDLGIIEHYFTGNLEIAKTHYLEVTKHQGTKETETAEFQMAVLLGGGATDGAPATHERSGALMGQTKQGGRLTHLEIAALMGNTPAMYEYSSHQESGTGKKEYLDSILTFKNFLEKCEDKVAPHLREAFANLLRDKSEVALWQYALAAEQGFEAAQINAAYLLYQPPLQLEDPPHTPESRAMLAVKYYTNAFSQSNRDAGVVAGDILYRLGQYEQAVAAYRSAAKKRSAQGSWNLGYMYEYGLGVKEDYHLAKRYYEQVPNFILDRFHLGVKLTVWKLRAKSWWARFRNKDVDGLPSKVPNTTFFNFKALFSKQAEIESETSELSRTGLLQDLRSTLIVVLAVFRDTLLLLLRKCAALFIKVDTQPTAEPEHDE</sequence>
<dbReference type="InterPro" id="IPR006597">
    <property type="entry name" value="Sel1-like"/>
</dbReference>
<name>A0A1G4JSE5_9SACH</name>
<evidence type="ECO:0000256" key="2">
    <source>
        <dbReference type="SAM" id="SignalP"/>
    </source>
</evidence>
<dbReference type="PANTHER" id="PTHR11102:SF160">
    <property type="entry name" value="ERAD-ASSOCIATED E3 UBIQUITIN-PROTEIN LIGASE COMPONENT HRD3"/>
    <property type="match status" value="1"/>
</dbReference>
<dbReference type="OrthoDB" id="27934at2759"/>
<evidence type="ECO:0000313" key="4">
    <source>
        <dbReference type="Proteomes" id="UP000191024"/>
    </source>
</evidence>
<dbReference type="InterPro" id="IPR011990">
    <property type="entry name" value="TPR-like_helical_dom_sf"/>
</dbReference>
<dbReference type="SUPFAM" id="SSF81901">
    <property type="entry name" value="HCP-like"/>
    <property type="match status" value="3"/>
</dbReference>
<dbReference type="Proteomes" id="UP000191024">
    <property type="component" value="Chromosome E"/>
</dbReference>
<dbReference type="STRING" id="1230905.A0A1G4JSE5"/>
<dbReference type="Pfam" id="PF08238">
    <property type="entry name" value="Sel1"/>
    <property type="match status" value="5"/>
</dbReference>
<dbReference type="AlphaFoldDB" id="A0A1G4JSE5"/>
<organism evidence="3 4">
    <name type="scientific">Lachancea mirantina</name>
    <dbReference type="NCBI Taxonomy" id="1230905"/>
    <lineage>
        <taxon>Eukaryota</taxon>
        <taxon>Fungi</taxon>
        <taxon>Dikarya</taxon>
        <taxon>Ascomycota</taxon>
        <taxon>Saccharomycotina</taxon>
        <taxon>Saccharomycetes</taxon>
        <taxon>Saccharomycetales</taxon>
        <taxon>Saccharomycetaceae</taxon>
        <taxon>Lachancea</taxon>
    </lineage>
</organism>
<dbReference type="InterPro" id="IPR050767">
    <property type="entry name" value="Sel1_AlgK"/>
</dbReference>
<accession>A0A1G4JSE5</accession>
<evidence type="ECO:0000256" key="1">
    <source>
        <dbReference type="ARBA" id="ARBA00038101"/>
    </source>
</evidence>
<evidence type="ECO:0000313" key="3">
    <source>
        <dbReference type="EMBL" id="SCU93620.1"/>
    </source>
</evidence>
<keyword evidence="4" id="KW-1185">Reference proteome</keyword>
<keyword evidence="2" id="KW-0732">Signal</keyword>
<dbReference type="EMBL" id="LT598465">
    <property type="protein sequence ID" value="SCU93620.1"/>
    <property type="molecule type" value="Genomic_DNA"/>
</dbReference>
<protein>
    <submittedName>
        <fullName evidence="3">LAMI_0E15016g1_1</fullName>
    </submittedName>
</protein>